<dbReference type="KEGG" id="nta:107815681"/>
<dbReference type="AlphaFoldDB" id="A0A1S4C6C6"/>
<dbReference type="GeneID" id="107815681"/>
<dbReference type="InterPro" id="IPR044604">
    <property type="entry name" value="FLZ12/13/14"/>
</dbReference>
<sequence length="240" mass="25874">MIGKRSTPVIGKLTGVAFSGSRKGIMEGATSPRSPLDFKIQSPRGLKSFDFGGVGLAIVAALEKSGGKYGETPANKAVVYNRNSNRTLPIPVNSTKNSALYKAEFDETEMDSFEEYTIVTCRAPGNKSYTKVYGGGTAVQARKCNRPSVFDISPARLGDFPAGPDSDFLSSCHLCQKKLHGKDIYMYRGEKAFCSTECRYRQIAIDEHKEKCSSEIARSADVASSPCGNGQIFATGILAI</sequence>
<dbReference type="Proteomes" id="UP000790787">
    <property type="component" value="Chromosome 10"/>
</dbReference>
<dbReference type="RefSeq" id="XP_016496787.1">
    <property type="nucleotide sequence ID" value="XM_016641301.1"/>
</dbReference>
<proteinExistence type="inferred from homology"/>
<organism evidence="6 7">
    <name type="scientific">Nicotiana tabacum</name>
    <name type="common">Common tobacco</name>
    <dbReference type="NCBI Taxonomy" id="4097"/>
    <lineage>
        <taxon>Eukaryota</taxon>
        <taxon>Viridiplantae</taxon>
        <taxon>Streptophyta</taxon>
        <taxon>Embryophyta</taxon>
        <taxon>Tracheophyta</taxon>
        <taxon>Spermatophyta</taxon>
        <taxon>Magnoliopsida</taxon>
        <taxon>eudicotyledons</taxon>
        <taxon>Gunneridae</taxon>
        <taxon>Pentapetalae</taxon>
        <taxon>asterids</taxon>
        <taxon>lamiids</taxon>
        <taxon>Solanales</taxon>
        <taxon>Solanaceae</taxon>
        <taxon>Nicotianoideae</taxon>
        <taxon>Nicotianeae</taxon>
        <taxon>Nicotiana</taxon>
    </lineage>
</organism>
<dbReference type="PaxDb" id="4097-A0A1S4C6C6"/>
<evidence type="ECO:0000256" key="1">
    <source>
        <dbReference type="ARBA" id="ARBA00009374"/>
    </source>
</evidence>
<feature type="domain" description="FLZ-type" evidence="5">
    <location>
        <begin position="167"/>
        <end position="210"/>
    </location>
</feature>
<evidence type="ECO:0000256" key="4">
    <source>
        <dbReference type="PROSITE-ProRule" id="PRU01131"/>
    </source>
</evidence>
<evidence type="ECO:0000313" key="7">
    <source>
        <dbReference type="RefSeq" id="XP_016496787.1"/>
    </source>
</evidence>
<evidence type="ECO:0000256" key="3">
    <source>
        <dbReference type="ARBA" id="ARBA00022771"/>
    </source>
</evidence>
<evidence type="ECO:0000313" key="6">
    <source>
        <dbReference type="Proteomes" id="UP000790787"/>
    </source>
</evidence>
<comment type="similarity">
    <text evidence="1">Belongs to the FLZ family.</text>
</comment>
<dbReference type="InterPro" id="IPR007650">
    <property type="entry name" value="Zf-FLZ_dom"/>
</dbReference>
<accession>A0A1S4C6C6</accession>
<evidence type="ECO:0000259" key="5">
    <source>
        <dbReference type="PROSITE" id="PS51795"/>
    </source>
</evidence>
<name>A0A1S4C6C6_TOBAC</name>
<dbReference type="PANTHER" id="PTHR47208:SF5">
    <property type="entry name" value="FCS-LIKE ZINC FINGER 12-RELATED"/>
    <property type="match status" value="1"/>
</dbReference>
<evidence type="ECO:0000256" key="2">
    <source>
        <dbReference type="ARBA" id="ARBA00022723"/>
    </source>
</evidence>
<dbReference type="GO" id="GO:0008270">
    <property type="term" value="F:zinc ion binding"/>
    <property type="evidence" value="ECO:0007669"/>
    <property type="project" value="UniProtKB-KW"/>
</dbReference>
<dbReference type="STRING" id="4097.A0A1S4C6C6"/>
<feature type="zinc finger region" description="FLZ-type" evidence="4">
    <location>
        <begin position="167"/>
        <end position="210"/>
    </location>
</feature>
<dbReference type="OMA" id="DYTYVTC"/>
<protein>
    <submittedName>
        <fullName evidence="7">FCS-Like Zinc finger 13</fullName>
    </submittedName>
</protein>
<keyword evidence="3" id="KW-0863">Zinc-finger</keyword>
<dbReference type="PANTHER" id="PTHR47208">
    <property type="entry name" value="OS02G0174800 PROTEIN"/>
    <property type="match status" value="1"/>
</dbReference>
<dbReference type="Pfam" id="PF04570">
    <property type="entry name" value="zf-FLZ"/>
    <property type="match status" value="1"/>
</dbReference>
<keyword evidence="2" id="KW-0479">Metal-binding</keyword>
<reference evidence="7" key="2">
    <citation type="submission" date="2025-08" db="UniProtKB">
        <authorList>
            <consortium name="RefSeq"/>
        </authorList>
    </citation>
    <scope>IDENTIFICATION</scope>
    <source>
        <tissue evidence="7">Leaf</tissue>
    </source>
</reference>
<dbReference type="OrthoDB" id="1932717at2759"/>
<keyword evidence="3" id="KW-0862">Zinc</keyword>
<keyword evidence="6" id="KW-1185">Reference proteome</keyword>
<dbReference type="RefSeq" id="XP_016496787.1">
    <property type="nucleotide sequence ID" value="XM_016641301.2"/>
</dbReference>
<dbReference type="PROSITE" id="PS51795">
    <property type="entry name" value="ZF_FLZ"/>
    <property type="match status" value="1"/>
</dbReference>
<reference evidence="6" key="1">
    <citation type="journal article" date="2014" name="Nat. Commun.">
        <title>The tobacco genome sequence and its comparison with those of tomato and potato.</title>
        <authorList>
            <person name="Sierro N."/>
            <person name="Battey J.N."/>
            <person name="Ouadi S."/>
            <person name="Bakaher N."/>
            <person name="Bovet L."/>
            <person name="Willig A."/>
            <person name="Goepfert S."/>
            <person name="Peitsch M.C."/>
            <person name="Ivanov N.V."/>
        </authorList>
    </citation>
    <scope>NUCLEOTIDE SEQUENCE [LARGE SCALE GENOMIC DNA]</scope>
</reference>
<gene>
    <name evidence="7" type="primary">LOC107815681</name>
</gene>